<comment type="catalytic activity">
    <reaction evidence="1">
        <text>ATP + protein L-histidine = ADP + protein N-phospho-L-histidine.</text>
        <dbReference type="EC" id="2.7.13.3"/>
    </reaction>
</comment>
<evidence type="ECO:0000256" key="19">
    <source>
        <dbReference type="ARBA" id="ARBA00023026"/>
    </source>
</evidence>
<keyword evidence="6" id="KW-1003">Cell membrane</keyword>
<keyword evidence="16 23" id="KW-1133">Transmembrane helix</keyword>
<evidence type="ECO:0000259" key="25">
    <source>
        <dbReference type="PROSITE" id="PS50885"/>
    </source>
</evidence>
<evidence type="ECO:0000256" key="16">
    <source>
        <dbReference type="ARBA" id="ARBA00022989"/>
    </source>
</evidence>
<dbReference type="Gene3D" id="1.10.287.130">
    <property type="match status" value="1"/>
</dbReference>
<keyword evidence="9 23" id="KW-0812">Transmembrane</keyword>
<comment type="caution">
    <text evidence="26">The sequence shown here is derived from an EMBL/GenBank/DDBJ whole genome shotgun (WGS) entry which is preliminary data.</text>
</comment>
<keyword evidence="18" id="KW-0346">Stress response</keyword>
<keyword evidence="15" id="KW-0904">Protein phosphatase</keyword>
<dbReference type="InterPro" id="IPR004358">
    <property type="entry name" value="Sig_transdc_His_kin-like_C"/>
</dbReference>
<feature type="domain" description="HAMP" evidence="25">
    <location>
        <begin position="167"/>
        <end position="219"/>
    </location>
</feature>
<comment type="cofactor">
    <cofactor evidence="3">
        <name>Mg(2+)</name>
        <dbReference type="ChEBI" id="CHEBI:18420"/>
    </cofactor>
</comment>
<dbReference type="InterPro" id="IPR003594">
    <property type="entry name" value="HATPase_dom"/>
</dbReference>
<dbReference type="PANTHER" id="PTHR44936:SF9">
    <property type="entry name" value="SENSOR PROTEIN CREC"/>
    <property type="match status" value="1"/>
</dbReference>
<accession>A0ABP8VLR4</accession>
<evidence type="ECO:0000256" key="8">
    <source>
        <dbReference type="ARBA" id="ARBA00022679"/>
    </source>
</evidence>
<dbReference type="RefSeq" id="WP_346056313.1">
    <property type="nucleotide sequence ID" value="NZ_BAABIB010000147.1"/>
</dbReference>
<keyword evidence="20" id="KW-0464">Manganese</keyword>
<dbReference type="Pfam" id="PF02518">
    <property type="entry name" value="HATPase_c"/>
    <property type="match status" value="1"/>
</dbReference>
<dbReference type="InterPro" id="IPR036097">
    <property type="entry name" value="HisK_dim/P_sf"/>
</dbReference>
<evidence type="ECO:0000256" key="6">
    <source>
        <dbReference type="ARBA" id="ARBA00022475"/>
    </source>
</evidence>
<keyword evidence="17" id="KW-0902">Two-component regulatory system</keyword>
<dbReference type="InterPro" id="IPR005467">
    <property type="entry name" value="His_kinase_dom"/>
</dbReference>
<evidence type="ECO:0000256" key="15">
    <source>
        <dbReference type="ARBA" id="ARBA00022912"/>
    </source>
</evidence>
<keyword evidence="13" id="KW-0067">ATP-binding</keyword>
<feature type="domain" description="Histidine kinase" evidence="24">
    <location>
        <begin position="227"/>
        <end position="417"/>
    </location>
</feature>
<dbReference type="EC" id="2.7.13.3" evidence="5"/>
<dbReference type="SMART" id="SM00304">
    <property type="entry name" value="HAMP"/>
    <property type="match status" value="1"/>
</dbReference>
<evidence type="ECO:0000256" key="17">
    <source>
        <dbReference type="ARBA" id="ARBA00023012"/>
    </source>
</evidence>
<dbReference type="InterPro" id="IPR003661">
    <property type="entry name" value="HisK_dim/P_dom"/>
</dbReference>
<dbReference type="InterPro" id="IPR003660">
    <property type="entry name" value="HAMP_dom"/>
</dbReference>
<evidence type="ECO:0000256" key="2">
    <source>
        <dbReference type="ARBA" id="ARBA00001936"/>
    </source>
</evidence>
<dbReference type="Gene3D" id="3.30.565.10">
    <property type="entry name" value="Histidine kinase-like ATPase, C-terminal domain"/>
    <property type="match status" value="1"/>
</dbReference>
<keyword evidence="7" id="KW-0597">Phosphoprotein</keyword>
<dbReference type="SMART" id="SM00388">
    <property type="entry name" value="HisKA"/>
    <property type="match status" value="1"/>
</dbReference>
<dbReference type="Pfam" id="PF00672">
    <property type="entry name" value="HAMP"/>
    <property type="match status" value="1"/>
</dbReference>
<evidence type="ECO:0000256" key="5">
    <source>
        <dbReference type="ARBA" id="ARBA00012438"/>
    </source>
</evidence>
<dbReference type="PROSITE" id="PS50109">
    <property type="entry name" value="HIS_KIN"/>
    <property type="match status" value="1"/>
</dbReference>
<evidence type="ECO:0000256" key="11">
    <source>
        <dbReference type="ARBA" id="ARBA00022777"/>
    </source>
</evidence>
<dbReference type="PRINTS" id="PR00344">
    <property type="entry name" value="BCTRLSENSOR"/>
</dbReference>
<protein>
    <recommendedName>
        <fullName evidence="21">Signal transduction histidine-protein kinase/phosphatase MprB</fullName>
        <ecNumber evidence="5">2.7.13.3</ecNumber>
    </recommendedName>
    <alternativeName>
        <fullName evidence="22">Mycobacterial persistence regulator B</fullName>
    </alternativeName>
</protein>
<keyword evidence="10" id="KW-0547">Nucleotide-binding</keyword>
<gene>
    <name evidence="26" type="ORF">GCM10023214_70100</name>
</gene>
<evidence type="ECO:0000313" key="27">
    <source>
        <dbReference type="Proteomes" id="UP001500192"/>
    </source>
</evidence>
<keyword evidence="27" id="KW-1185">Reference proteome</keyword>
<keyword evidence="14" id="KW-0460">Magnesium</keyword>
<evidence type="ECO:0000256" key="1">
    <source>
        <dbReference type="ARBA" id="ARBA00000085"/>
    </source>
</evidence>
<dbReference type="Pfam" id="PF00512">
    <property type="entry name" value="HisKA"/>
    <property type="match status" value="1"/>
</dbReference>
<keyword evidence="19" id="KW-0843">Virulence</keyword>
<dbReference type="SUPFAM" id="SSF158472">
    <property type="entry name" value="HAMP domain-like"/>
    <property type="match status" value="1"/>
</dbReference>
<organism evidence="26 27">
    <name type="scientific">Amycolatopsis dongchuanensis</name>
    <dbReference type="NCBI Taxonomy" id="1070866"/>
    <lineage>
        <taxon>Bacteria</taxon>
        <taxon>Bacillati</taxon>
        <taxon>Actinomycetota</taxon>
        <taxon>Actinomycetes</taxon>
        <taxon>Pseudonocardiales</taxon>
        <taxon>Pseudonocardiaceae</taxon>
        <taxon>Amycolatopsis</taxon>
    </lineage>
</organism>
<comment type="subcellular location">
    <subcellularLocation>
        <location evidence="4">Cell membrane</location>
        <topology evidence="4">Multi-pass membrane protein</topology>
    </subcellularLocation>
</comment>
<keyword evidence="12" id="KW-0378">Hydrolase</keyword>
<evidence type="ECO:0000256" key="14">
    <source>
        <dbReference type="ARBA" id="ARBA00022842"/>
    </source>
</evidence>
<evidence type="ECO:0000256" key="7">
    <source>
        <dbReference type="ARBA" id="ARBA00022553"/>
    </source>
</evidence>
<dbReference type="Proteomes" id="UP001500192">
    <property type="component" value="Unassembled WGS sequence"/>
</dbReference>
<keyword evidence="8" id="KW-0808">Transferase</keyword>
<dbReference type="EMBL" id="BAABIB010000147">
    <property type="protein sequence ID" value="GAA4666395.1"/>
    <property type="molecule type" value="Genomic_DNA"/>
</dbReference>
<evidence type="ECO:0000256" key="9">
    <source>
        <dbReference type="ARBA" id="ARBA00022692"/>
    </source>
</evidence>
<sequence length="419" mass="43792">MRRRIVTLAIAATVVAVVLFGVPLAVLLAHTGWEDERTEVGRVAISAALSISDELKGTAAPRLPAAPAETRLAVYFPSGELRGGEGPRFADEAVAEAFDGETELDDTGSAFVAAVPIVDDGALLGVVRAEKPRYAAHLHTALLCSIILGLALVSVGVAWLLARRMARRLARPLEDLSGAAKVLGEGDFTVRAPMSGVPEIDSLGQSLGSAARRIGDTLDRERAFSAHASHQLRTPLAGLRLQLEAALESPADPRPAVRTAIEAADRLERTVDDLLVLARDTTATQVADLDALLAELESTWGEPLAARGRAIRISADEAPRPQASAAAVRQVLNVLVDNAYTHGRGTVRVTARDAGGVLAVDVSDEGEGVAPGQQLFTRKSGGHGIGLPLARSLAEADGGRLVHVSGSTFTLLLPVGVRV</sequence>
<evidence type="ECO:0000313" key="26">
    <source>
        <dbReference type="EMBL" id="GAA4666395.1"/>
    </source>
</evidence>
<evidence type="ECO:0000256" key="10">
    <source>
        <dbReference type="ARBA" id="ARBA00022741"/>
    </source>
</evidence>
<dbReference type="SUPFAM" id="SSF55874">
    <property type="entry name" value="ATPase domain of HSP90 chaperone/DNA topoisomerase II/histidine kinase"/>
    <property type="match status" value="1"/>
</dbReference>
<evidence type="ECO:0000256" key="4">
    <source>
        <dbReference type="ARBA" id="ARBA00004651"/>
    </source>
</evidence>
<proteinExistence type="predicted"/>
<evidence type="ECO:0000256" key="21">
    <source>
        <dbReference type="ARBA" id="ARBA00040454"/>
    </source>
</evidence>
<dbReference type="GO" id="GO:0016301">
    <property type="term" value="F:kinase activity"/>
    <property type="evidence" value="ECO:0007669"/>
    <property type="project" value="UniProtKB-KW"/>
</dbReference>
<evidence type="ECO:0000256" key="22">
    <source>
        <dbReference type="ARBA" id="ARBA00041776"/>
    </source>
</evidence>
<dbReference type="SMART" id="SM00387">
    <property type="entry name" value="HATPase_c"/>
    <property type="match status" value="1"/>
</dbReference>
<dbReference type="InterPro" id="IPR050980">
    <property type="entry name" value="2C_sensor_his_kinase"/>
</dbReference>
<evidence type="ECO:0000259" key="24">
    <source>
        <dbReference type="PROSITE" id="PS50109"/>
    </source>
</evidence>
<reference evidence="27" key="1">
    <citation type="journal article" date="2019" name="Int. J. Syst. Evol. Microbiol.">
        <title>The Global Catalogue of Microorganisms (GCM) 10K type strain sequencing project: providing services to taxonomists for standard genome sequencing and annotation.</title>
        <authorList>
            <consortium name="The Broad Institute Genomics Platform"/>
            <consortium name="The Broad Institute Genome Sequencing Center for Infectious Disease"/>
            <person name="Wu L."/>
            <person name="Ma J."/>
        </authorList>
    </citation>
    <scope>NUCLEOTIDE SEQUENCE [LARGE SCALE GENOMIC DNA]</scope>
    <source>
        <strain evidence="27">JCM 18054</strain>
    </source>
</reference>
<evidence type="ECO:0000256" key="12">
    <source>
        <dbReference type="ARBA" id="ARBA00022801"/>
    </source>
</evidence>
<name>A0ABP8VLR4_9PSEU</name>
<dbReference type="PROSITE" id="PS50885">
    <property type="entry name" value="HAMP"/>
    <property type="match status" value="1"/>
</dbReference>
<evidence type="ECO:0000256" key="13">
    <source>
        <dbReference type="ARBA" id="ARBA00022840"/>
    </source>
</evidence>
<keyword evidence="11 26" id="KW-0418">Kinase</keyword>
<dbReference type="Gene3D" id="6.10.340.10">
    <property type="match status" value="1"/>
</dbReference>
<dbReference type="SUPFAM" id="SSF47384">
    <property type="entry name" value="Homodimeric domain of signal transducing histidine kinase"/>
    <property type="match status" value="1"/>
</dbReference>
<evidence type="ECO:0000256" key="3">
    <source>
        <dbReference type="ARBA" id="ARBA00001946"/>
    </source>
</evidence>
<comment type="cofactor">
    <cofactor evidence="2">
        <name>Mn(2+)</name>
        <dbReference type="ChEBI" id="CHEBI:29035"/>
    </cofactor>
</comment>
<keyword evidence="23" id="KW-0472">Membrane</keyword>
<feature type="transmembrane region" description="Helical" evidence="23">
    <location>
        <begin position="7"/>
        <end position="29"/>
    </location>
</feature>
<evidence type="ECO:0000256" key="20">
    <source>
        <dbReference type="ARBA" id="ARBA00023211"/>
    </source>
</evidence>
<evidence type="ECO:0000256" key="23">
    <source>
        <dbReference type="SAM" id="Phobius"/>
    </source>
</evidence>
<dbReference type="CDD" id="cd06225">
    <property type="entry name" value="HAMP"/>
    <property type="match status" value="1"/>
</dbReference>
<feature type="transmembrane region" description="Helical" evidence="23">
    <location>
        <begin position="140"/>
        <end position="162"/>
    </location>
</feature>
<dbReference type="PANTHER" id="PTHR44936">
    <property type="entry name" value="SENSOR PROTEIN CREC"/>
    <property type="match status" value="1"/>
</dbReference>
<dbReference type="CDD" id="cd00082">
    <property type="entry name" value="HisKA"/>
    <property type="match status" value="1"/>
</dbReference>
<dbReference type="InterPro" id="IPR036890">
    <property type="entry name" value="HATPase_C_sf"/>
</dbReference>
<evidence type="ECO:0000256" key="18">
    <source>
        <dbReference type="ARBA" id="ARBA00023016"/>
    </source>
</evidence>